<gene>
    <name evidence="5" type="ORF">D9X91_05765</name>
</gene>
<sequence length="408" mass="45427">MKKSLALLFVCIMALASVLGGCSGGSDDKNTLTVWAMGEEGKKLNQLAKKFEKENPDIHVKVQAIPWASAHDKLLTAVASQKGPDVLQLGTTWVPEFADAGALKDLTPYLDKYPNFKPDNYFDGAVQTMKSDGKIISIPWYVETRVLFYRKDLLKDAGYDQAPATWDELKDAATKLAARGGKNLGIDIDRKDQITPFIFAWQNGYDFKMENGKGNFDDPKFKEAMKYYSSFFKEGLSSTTDGVDIVQAFKDGQKPMFISGPWMIKILNDQAPDLKGKWSVAVLPKKETNTSSIGGANFSVFNSSKHVDQALKFINYVSKVDTQLDWLKISDALPSRKEAWNDPALKDDPMFATFGEQLKNTKTSPQIKEWEAVAQDLIDALEKVNVGGADLDKEMKDFEKKANDALKK</sequence>
<dbReference type="GO" id="GO:0042956">
    <property type="term" value="P:maltodextrin transmembrane transport"/>
    <property type="evidence" value="ECO:0007669"/>
    <property type="project" value="TreeGrafter"/>
</dbReference>
<accession>A0A3L7K7B3</accession>
<comment type="similarity">
    <text evidence="1">Belongs to the bacterial solute-binding protein 1 family.</text>
</comment>
<proteinExistence type="inferred from homology"/>
<protein>
    <submittedName>
        <fullName evidence="5">Extracellular solute-binding protein</fullName>
    </submittedName>
</protein>
<reference evidence="5 6" key="1">
    <citation type="submission" date="2018-10" db="EMBL/GenBank/DDBJ databases">
        <title>Falsibacillus sp. genome draft.</title>
        <authorList>
            <person name="Shi S."/>
        </authorList>
    </citation>
    <scope>NUCLEOTIDE SEQUENCE [LARGE SCALE GENOMIC DNA]</scope>
    <source>
        <strain evidence="5 6">GY 10110</strain>
    </source>
</reference>
<dbReference type="GO" id="GO:1901982">
    <property type="term" value="F:maltose binding"/>
    <property type="evidence" value="ECO:0007669"/>
    <property type="project" value="TreeGrafter"/>
</dbReference>
<keyword evidence="3 4" id="KW-0732">Signal</keyword>
<keyword evidence="2" id="KW-0813">Transport</keyword>
<dbReference type="AlphaFoldDB" id="A0A3L7K7B3"/>
<name>A0A3L7K7B3_9BACI</name>
<dbReference type="Pfam" id="PF01547">
    <property type="entry name" value="SBP_bac_1"/>
    <property type="match status" value="1"/>
</dbReference>
<dbReference type="CDD" id="cd14747">
    <property type="entry name" value="PBP2_MalE"/>
    <property type="match status" value="1"/>
</dbReference>
<dbReference type="PANTHER" id="PTHR30061">
    <property type="entry name" value="MALTOSE-BINDING PERIPLASMIC PROTEIN"/>
    <property type="match status" value="1"/>
</dbReference>
<keyword evidence="6" id="KW-1185">Reference proteome</keyword>
<feature type="chain" id="PRO_5038927200" evidence="4">
    <location>
        <begin position="17"/>
        <end position="408"/>
    </location>
</feature>
<dbReference type="PROSITE" id="PS51257">
    <property type="entry name" value="PROKAR_LIPOPROTEIN"/>
    <property type="match status" value="1"/>
</dbReference>
<dbReference type="InterPro" id="IPR006059">
    <property type="entry name" value="SBP"/>
</dbReference>
<dbReference type="SUPFAM" id="SSF53850">
    <property type="entry name" value="Periplasmic binding protein-like II"/>
    <property type="match status" value="1"/>
</dbReference>
<dbReference type="RefSeq" id="WP_121679633.1">
    <property type="nucleotide sequence ID" value="NZ_RCVZ01000003.1"/>
</dbReference>
<evidence type="ECO:0000256" key="2">
    <source>
        <dbReference type="ARBA" id="ARBA00022448"/>
    </source>
</evidence>
<dbReference type="GO" id="GO:0015768">
    <property type="term" value="P:maltose transport"/>
    <property type="evidence" value="ECO:0007669"/>
    <property type="project" value="TreeGrafter"/>
</dbReference>
<organism evidence="5 6">
    <name type="scientific">Falsibacillus albus</name>
    <dbReference type="NCBI Taxonomy" id="2478915"/>
    <lineage>
        <taxon>Bacteria</taxon>
        <taxon>Bacillati</taxon>
        <taxon>Bacillota</taxon>
        <taxon>Bacilli</taxon>
        <taxon>Bacillales</taxon>
        <taxon>Bacillaceae</taxon>
        <taxon>Falsibacillus</taxon>
    </lineage>
</organism>
<dbReference type="Gene3D" id="3.40.190.10">
    <property type="entry name" value="Periplasmic binding protein-like II"/>
    <property type="match status" value="2"/>
</dbReference>
<evidence type="ECO:0000313" key="5">
    <source>
        <dbReference type="EMBL" id="RLQ96612.1"/>
    </source>
</evidence>
<evidence type="ECO:0000256" key="1">
    <source>
        <dbReference type="ARBA" id="ARBA00008520"/>
    </source>
</evidence>
<dbReference type="EMBL" id="RCVZ01000003">
    <property type="protein sequence ID" value="RLQ96612.1"/>
    <property type="molecule type" value="Genomic_DNA"/>
</dbReference>
<feature type="signal peptide" evidence="4">
    <location>
        <begin position="1"/>
        <end position="16"/>
    </location>
</feature>
<dbReference type="PANTHER" id="PTHR30061:SF50">
    <property type="entry name" value="MALTOSE_MALTODEXTRIN-BINDING PERIPLASMIC PROTEIN"/>
    <property type="match status" value="1"/>
</dbReference>
<dbReference type="GO" id="GO:0055052">
    <property type="term" value="C:ATP-binding cassette (ABC) transporter complex, substrate-binding subunit-containing"/>
    <property type="evidence" value="ECO:0007669"/>
    <property type="project" value="TreeGrafter"/>
</dbReference>
<evidence type="ECO:0000313" key="6">
    <source>
        <dbReference type="Proteomes" id="UP000276770"/>
    </source>
</evidence>
<comment type="caution">
    <text evidence="5">The sequence shown here is derived from an EMBL/GenBank/DDBJ whole genome shotgun (WGS) entry which is preliminary data.</text>
</comment>
<evidence type="ECO:0000256" key="3">
    <source>
        <dbReference type="ARBA" id="ARBA00022729"/>
    </source>
</evidence>
<evidence type="ECO:0000256" key="4">
    <source>
        <dbReference type="SAM" id="SignalP"/>
    </source>
</evidence>
<dbReference type="OrthoDB" id="9808332at2"/>
<dbReference type="Proteomes" id="UP000276770">
    <property type="component" value="Unassembled WGS sequence"/>
</dbReference>